<gene>
    <name evidence="6" type="ORF">AV926_04840</name>
</gene>
<dbReference type="RefSeq" id="WP_038986915.1">
    <property type="nucleotide sequence ID" value="NZ_JWJO01000037.1"/>
</dbReference>
<evidence type="ECO:0000313" key="6">
    <source>
        <dbReference type="EMBL" id="KZE82878.1"/>
    </source>
</evidence>
<dbReference type="Proteomes" id="UP000076630">
    <property type="component" value="Unassembled WGS sequence"/>
</dbReference>
<dbReference type="EMBL" id="LQNU01000041">
    <property type="protein sequence ID" value="KZE82878.1"/>
    <property type="molecule type" value="Genomic_DNA"/>
</dbReference>
<evidence type="ECO:0000313" key="7">
    <source>
        <dbReference type="Proteomes" id="UP000076630"/>
    </source>
</evidence>
<dbReference type="GO" id="GO:0003676">
    <property type="term" value="F:nucleic acid binding"/>
    <property type="evidence" value="ECO:0007669"/>
    <property type="project" value="InterPro"/>
</dbReference>
<sequence>MAKRIDSVKRPWVQERKAFERNVHNNSKFYNSRTWRKFRLAFLSKNPLCVMCEAIGEVVVATVADHIIPINKGGAELDESNLQGLCASHHNAKSAKDK</sequence>
<dbReference type="GO" id="GO:0004519">
    <property type="term" value="F:endonuclease activity"/>
    <property type="evidence" value="ECO:0007669"/>
    <property type="project" value="InterPro"/>
</dbReference>
<dbReference type="SMART" id="SM00507">
    <property type="entry name" value="HNHc"/>
    <property type="match status" value="1"/>
</dbReference>
<protein>
    <recommendedName>
        <fullName evidence="4">Putative HNH nuclease YajD</fullName>
    </recommendedName>
</protein>
<keyword evidence="2" id="KW-0378">Hydrolase</keyword>
<organism evidence="6 7">
    <name type="scientific">Myroides marinus</name>
    <dbReference type="NCBI Taxonomy" id="703342"/>
    <lineage>
        <taxon>Bacteria</taxon>
        <taxon>Pseudomonadati</taxon>
        <taxon>Bacteroidota</taxon>
        <taxon>Flavobacteriia</taxon>
        <taxon>Flavobacteriales</taxon>
        <taxon>Flavobacteriaceae</taxon>
        <taxon>Myroides</taxon>
    </lineage>
</organism>
<evidence type="ECO:0000256" key="4">
    <source>
        <dbReference type="ARBA" id="ARBA00040194"/>
    </source>
</evidence>
<comment type="similarity">
    <text evidence="3">Belongs to the HNH nuclease family.</text>
</comment>
<dbReference type="GO" id="GO:0016787">
    <property type="term" value="F:hydrolase activity"/>
    <property type="evidence" value="ECO:0007669"/>
    <property type="project" value="UniProtKB-KW"/>
</dbReference>
<keyword evidence="1" id="KW-0540">Nuclease</keyword>
<dbReference type="GO" id="GO:0008270">
    <property type="term" value="F:zinc ion binding"/>
    <property type="evidence" value="ECO:0007669"/>
    <property type="project" value="InterPro"/>
</dbReference>
<dbReference type="Gene3D" id="1.10.30.50">
    <property type="match status" value="1"/>
</dbReference>
<dbReference type="CDD" id="cd00085">
    <property type="entry name" value="HNHc"/>
    <property type="match status" value="1"/>
</dbReference>
<evidence type="ECO:0000259" key="5">
    <source>
        <dbReference type="SMART" id="SM00507"/>
    </source>
</evidence>
<evidence type="ECO:0000256" key="1">
    <source>
        <dbReference type="ARBA" id="ARBA00022722"/>
    </source>
</evidence>
<comment type="caution">
    <text evidence="6">The sequence shown here is derived from an EMBL/GenBank/DDBJ whole genome shotgun (WGS) entry which is preliminary data.</text>
</comment>
<proteinExistence type="inferred from homology"/>
<keyword evidence="7" id="KW-1185">Reference proteome</keyword>
<dbReference type="AlphaFoldDB" id="A0A164A2I1"/>
<dbReference type="OrthoDB" id="962665at2"/>
<dbReference type="InterPro" id="IPR003615">
    <property type="entry name" value="HNH_nuc"/>
</dbReference>
<dbReference type="Pfam" id="PF01844">
    <property type="entry name" value="HNH"/>
    <property type="match status" value="1"/>
</dbReference>
<evidence type="ECO:0000256" key="2">
    <source>
        <dbReference type="ARBA" id="ARBA00022801"/>
    </source>
</evidence>
<dbReference type="PANTHER" id="PTHR41286:SF1">
    <property type="entry name" value="HNH NUCLEASE YAJD-RELATED"/>
    <property type="match status" value="1"/>
</dbReference>
<feature type="domain" description="HNH nuclease" evidence="5">
    <location>
        <begin position="37"/>
        <end position="91"/>
    </location>
</feature>
<name>A0A164A2I1_9FLAO</name>
<reference evidence="6 7" key="1">
    <citation type="submission" date="2016-01" db="EMBL/GenBank/DDBJ databases">
        <title>Whole genome sequencing of Myroides marinus L41.</title>
        <authorList>
            <person name="Hong K.W."/>
        </authorList>
    </citation>
    <scope>NUCLEOTIDE SEQUENCE [LARGE SCALE GENOMIC DNA]</scope>
    <source>
        <strain evidence="6 7">L41</strain>
    </source>
</reference>
<dbReference type="InterPro" id="IPR002711">
    <property type="entry name" value="HNH"/>
</dbReference>
<evidence type="ECO:0000256" key="3">
    <source>
        <dbReference type="ARBA" id="ARBA00038412"/>
    </source>
</evidence>
<dbReference type="PANTHER" id="PTHR41286">
    <property type="entry name" value="HNH NUCLEASE YAJD-RELATED"/>
    <property type="match status" value="1"/>
</dbReference>
<dbReference type="GO" id="GO:0005829">
    <property type="term" value="C:cytosol"/>
    <property type="evidence" value="ECO:0007669"/>
    <property type="project" value="TreeGrafter"/>
</dbReference>
<accession>A0A164A2I1</accession>